<dbReference type="GO" id="GO:0003824">
    <property type="term" value="F:catalytic activity"/>
    <property type="evidence" value="ECO:0007669"/>
    <property type="project" value="UniProtKB-ARBA"/>
</dbReference>
<dbReference type="Pfam" id="PF06824">
    <property type="entry name" value="Glyco_hydro_125"/>
    <property type="match status" value="1"/>
</dbReference>
<dbReference type="Gene3D" id="1.50.10.10">
    <property type="match status" value="1"/>
</dbReference>
<dbReference type="Proteomes" id="UP000014074">
    <property type="component" value="Unassembled WGS sequence"/>
</dbReference>
<dbReference type="HOGENOM" id="CLU_023537_2_1_1"/>
<accession>R8BJJ3</accession>
<dbReference type="SUPFAM" id="SSF48208">
    <property type="entry name" value="Six-hairpin glycosidases"/>
    <property type="match status" value="1"/>
</dbReference>
<dbReference type="PANTHER" id="PTHR31047">
    <property type="entry name" value="MEIOTICALLY UP-REGULATED GENE 157 PROTEIN"/>
    <property type="match status" value="1"/>
</dbReference>
<evidence type="ECO:0000313" key="3">
    <source>
        <dbReference type="Proteomes" id="UP000014074"/>
    </source>
</evidence>
<name>R8BJJ3_PHAM7</name>
<proteinExistence type="predicted"/>
<dbReference type="OrthoDB" id="7771656at2759"/>
<dbReference type="InterPro" id="IPR008928">
    <property type="entry name" value="6-hairpin_glycosidase_sf"/>
</dbReference>
<dbReference type="GO" id="GO:0005975">
    <property type="term" value="P:carbohydrate metabolic process"/>
    <property type="evidence" value="ECO:0007669"/>
    <property type="project" value="InterPro"/>
</dbReference>
<dbReference type="GeneID" id="19325545"/>
<evidence type="ECO:0000313" key="2">
    <source>
        <dbReference type="EMBL" id="EON99481.1"/>
    </source>
</evidence>
<dbReference type="InterPro" id="IPR012341">
    <property type="entry name" value="6hp_glycosidase-like_sf"/>
</dbReference>
<dbReference type="KEGG" id="tmn:UCRPA7_5031"/>
<feature type="chain" id="PRO_5004462819" evidence="1">
    <location>
        <begin position="20"/>
        <end position="641"/>
    </location>
</feature>
<dbReference type="RefSeq" id="XP_007915772.1">
    <property type="nucleotide sequence ID" value="XM_007917581.1"/>
</dbReference>
<keyword evidence="3" id="KW-1185">Reference proteome</keyword>
<protein>
    <submittedName>
        <fullName evidence="2">Putative duf1237 domain-containing protein</fullName>
    </submittedName>
</protein>
<dbReference type="InterPro" id="IPR008313">
    <property type="entry name" value="GH125"/>
</dbReference>
<gene>
    <name evidence="2" type="ORF">UCRPA7_5031</name>
</gene>
<keyword evidence="1" id="KW-0732">Signal</keyword>
<evidence type="ECO:0000256" key="1">
    <source>
        <dbReference type="SAM" id="SignalP"/>
    </source>
</evidence>
<dbReference type="eggNOG" id="ENOG502QR7D">
    <property type="taxonomic scope" value="Eukaryota"/>
</dbReference>
<dbReference type="EMBL" id="KB933149">
    <property type="protein sequence ID" value="EON99481.1"/>
    <property type="molecule type" value="Genomic_DNA"/>
</dbReference>
<reference evidence="3" key="1">
    <citation type="journal article" date="2013" name="Genome Announc.">
        <title>Draft genome sequence of the ascomycete Phaeoacremonium aleophilum strain UCR-PA7, a causal agent of the esca disease complex in grapevines.</title>
        <authorList>
            <person name="Blanco-Ulate B."/>
            <person name="Rolshausen P."/>
            <person name="Cantu D."/>
        </authorList>
    </citation>
    <scope>NUCLEOTIDE SEQUENCE [LARGE SCALE GENOMIC DNA]</scope>
    <source>
        <strain evidence="3">UCR-PA7</strain>
    </source>
</reference>
<dbReference type="PANTHER" id="PTHR31047:SF1">
    <property type="entry name" value="DUF1237 DOMAIN-CONTAINING PROTEIN"/>
    <property type="match status" value="1"/>
</dbReference>
<dbReference type="SMART" id="SM01149">
    <property type="entry name" value="DUF1237"/>
    <property type="match status" value="1"/>
</dbReference>
<organism evidence="2 3">
    <name type="scientific">Phaeoacremonium minimum (strain UCR-PA7)</name>
    <name type="common">Esca disease fungus</name>
    <name type="synonym">Togninia minima</name>
    <dbReference type="NCBI Taxonomy" id="1286976"/>
    <lineage>
        <taxon>Eukaryota</taxon>
        <taxon>Fungi</taxon>
        <taxon>Dikarya</taxon>
        <taxon>Ascomycota</taxon>
        <taxon>Pezizomycotina</taxon>
        <taxon>Sordariomycetes</taxon>
        <taxon>Sordariomycetidae</taxon>
        <taxon>Togniniales</taxon>
        <taxon>Togniniaceae</taxon>
        <taxon>Phaeoacremonium</taxon>
    </lineage>
</organism>
<dbReference type="AlphaFoldDB" id="R8BJJ3"/>
<sequence length="641" mass="70738">MGLSRNLIYVALSAGLALAQCPDYSEYAMEKHPPYSDGIYKLAYMRPDPACRTFNSSDVENLIADMEDTIADPDLYRIFQNSYPNTLDTAIKWKGYAANNSDEELTFVITGDINAMWLRDSANQMQSYLPVLKANDSADSIASLYRGVINLQARYLLTSPYCNSFQAPVEANIPPADNSYAATDQVTPTYSNLSVFECKYELDSLAAFLEVSTNYYSATNDLEFFGKFQWVAGIQAVMATAKAMMTPTYGADGQVLTSPYTFMRDTTTASETLLNLGNGSPVANGTGLIRSAFRPSDDSTIFQLFIPANMMFSRYLASTAEIMEKLGDKAPTGLASQMKCLASSVDNAIKANAIITDFNTKTQVYAYEVDGYGSALVMDDANIPSLLSAPFLGYLDSDDPIYQNTRAVLLDETGTNGNPYFMRGPVINGIGGPHTRPGKAWPMSSIVRILTSDDDAEIKSVLKEVVSSTDGFGLMHESVNTFNQSDWTRQCFRIGNAVGATRAAWTERATSGMMKHEDPLTPQPVTLTDPVARNLFPERLRPAHVSDDDVQVVWRTARKGASMKRPSAVMLVVEDDQLNHEIVGFALWDRPHSEDSKIAYGPEEFPDTLDKDAFTLTRAIVEEDQKVTFGERGAKDVWRKY</sequence>
<feature type="signal peptide" evidence="1">
    <location>
        <begin position="1"/>
        <end position="19"/>
    </location>
</feature>